<reference evidence="1" key="1">
    <citation type="submission" date="2021-06" db="EMBL/GenBank/DDBJ databases">
        <authorList>
            <person name="Kallberg Y."/>
            <person name="Tangrot J."/>
            <person name="Rosling A."/>
        </authorList>
    </citation>
    <scope>NUCLEOTIDE SEQUENCE</scope>
    <source>
        <strain evidence="1">28 12/20/2015</strain>
    </source>
</reference>
<protein>
    <submittedName>
        <fullName evidence="1">4657_t:CDS:1</fullName>
    </submittedName>
</protein>
<keyword evidence="2" id="KW-1185">Reference proteome</keyword>
<proteinExistence type="predicted"/>
<evidence type="ECO:0000313" key="2">
    <source>
        <dbReference type="Proteomes" id="UP000789366"/>
    </source>
</evidence>
<name>A0ACA9MM61_9GLOM</name>
<accession>A0ACA9MM61</accession>
<dbReference type="Proteomes" id="UP000789366">
    <property type="component" value="Unassembled WGS sequence"/>
</dbReference>
<evidence type="ECO:0000313" key="1">
    <source>
        <dbReference type="EMBL" id="CAG8597693.1"/>
    </source>
</evidence>
<organism evidence="1 2">
    <name type="scientific">Cetraspora pellucida</name>
    <dbReference type="NCBI Taxonomy" id="1433469"/>
    <lineage>
        <taxon>Eukaryota</taxon>
        <taxon>Fungi</taxon>
        <taxon>Fungi incertae sedis</taxon>
        <taxon>Mucoromycota</taxon>
        <taxon>Glomeromycotina</taxon>
        <taxon>Glomeromycetes</taxon>
        <taxon>Diversisporales</taxon>
        <taxon>Gigasporaceae</taxon>
        <taxon>Cetraspora</taxon>
    </lineage>
</organism>
<dbReference type="EMBL" id="CAJVPW010008829">
    <property type="protein sequence ID" value="CAG8597693.1"/>
    <property type="molecule type" value="Genomic_DNA"/>
</dbReference>
<gene>
    <name evidence="1" type="ORF">SPELUC_LOCUS6991</name>
</gene>
<sequence>MVLSALEWYSGTVVVKDHRQLIRSEFEHYTTPPFLRIRESETMFSILLTSPTIPIKFYNFDNTPYEIPKNDTHTFVESNWPLFEYAFKCVCIEKLANN</sequence>
<comment type="caution">
    <text evidence="1">The sequence shown here is derived from an EMBL/GenBank/DDBJ whole genome shotgun (WGS) entry which is preliminary data.</text>
</comment>